<proteinExistence type="predicted"/>
<evidence type="ECO:0000313" key="2">
    <source>
        <dbReference type="Proteomes" id="UP000744438"/>
    </source>
</evidence>
<dbReference type="AlphaFoldDB" id="A0A937I0B7"/>
<dbReference type="SUPFAM" id="SSF54593">
    <property type="entry name" value="Glyoxalase/Bleomycin resistance protein/Dihydroxybiphenyl dioxygenase"/>
    <property type="match status" value="1"/>
</dbReference>
<dbReference type="Gene3D" id="3.10.180.10">
    <property type="entry name" value="2,3-Dihydroxybiphenyl 1,2-Dioxygenase, domain 1"/>
    <property type="match status" value="1"/>
</dbReference>
<evidence type="ECO:0008006" key="3">
    <source>
        <dbReference type="Google" id="ProtNLM"/>
    </source>
</evidence>
<dbReference type="Proteomes" id="UP000744438">
    <property type="component" value="Unassembled WGS sequence"/>
</dbReference>
<sequence length="248" mass="27870">MRLRQLVIVAEERDSIANQICDVFDLKVAFHDDGLIHFGLINSLIPLGDTFIEIVTPVKENTTAERFLNRRGGNGGYMVIVDCDDVAKEKERVTNENIGIVYEVERSEGHVTGKTIHLHPKHIGGAIVSIDKMEPESAWLWAGLDWEKCVSKNDNAERLCGVVMQSDDKSTLCSKWEKAFGVKADEDLQINFSDSRIKFIDDLDQRGEGINAFELSVKNKEIVYEKAKELGLIKNDLIHIGGVNFLLQ</sequence>
<gene>
    <name evidence="1" type="ORF">ISQ63_02440</name>
</gene>
<name>A0A937I0B7_9GAMM</name>
<protein>
    <recommendedName>
        <fullName evidence="3">Glyoxalase-like domain-containing protein</fullName>
    </recommendedName>
</protein>
<organism evidence="1 2">
    <name type="scientific">SAR86 cluster bacterium</name>
    <dbReference type="NCBI Taxonomy" id="2030880"/>
    <lineage>
        <taxon>Bacteria</taxon>
        <taxon>Pseudomonadati</taxon>
        <taxon>Pseudomonadota</taxon>
        <taxon>Gammaproteobacteria</taxon>
        <taxon>SAR86 cluster</taxon>
    </lineage>
</organism>
<comment type="caution">
    <text evidence="1">The sequence shown here is derived from an EMBL/GenBank/DDBJ whole genome shotgun (WGS) entry which is preliminary data.</text>
</comment>
<dbReference type="InterPro" id="IPR029068">
    <property type="entry name" value="Glyas_Bleomycin-R_OHBP_Dase"/>
</dbReference>
<reference evidence="1" key="1">
    <citation type="submission" date="2020-10" db="EMBL/GenBank/DDBJ databases">
        <title>Microbiome of the Black Sea water column analyzed by genome centric metagenomics.</title>
        <authorList>
            <person name="Cabello-Yeves P.J."/>
            <person name="Callieri C."/>
            <person name="Picazo A."/>
            <person name="Mehrshad M."/>
            <person name="Haro-Moreno J.M."/>
            <person name="Roda-Garcia J."/>
            <person name="Dzembekova N."/>
            <person name="Slabakova V."/>
            <person name="Slabakova N."/>
            <person name="Moncheva S."/>
            <person name="Rodriguez-Valera F."/>
        </authorList>
    </citation>
    <scope>NUCLEOTIDE SEQUENCE</scope>
    <source>
        <strain evidence="1">BS307-5m-G49</strain>
    </source>
</reference>
<accession>A0A937I0B7</accession>
<dbReference type="EMBL" id="JADHQC010000009">
    <property type="protein sequence ID" value="MBL6811725.1"/>
    <property type="molecule type" value="Genomic_DNA"/>
</dbReference>
<evidence type="ECO:0000313" key="1">
    <source>
        <dbReference type="EMBL" id="MBL6811725.1"/>
    </source>
</evidence>